<evidence type="ECO:0000313" key="3">
    <source>
        <dbReference type="Proteomes" id="UP000094008"/>
    </source>
</evidence>
<dbReference type="Pfam" id="PF18928">
    <property type="entry name" value="DUF5677"/>
    <property type="match status" value="1"/>
</dbReference>
<organism evidence="2 3">
    <name type="scientific">Mycolicibacterium peregrinum</name>
    <name type="common">Mycobacterium peregrinum</name>
    <dbReference type="NCBI Taxonomy" id="43304"/>
    <lineage>
        <taxon>Bacteria</taxon>
        <taxon>Bacillati</taxon>
        <taxon>Actinomycetota</taxon>
        <taxon>Actinomycetes</taxon>
        <taxon>Mycobacteriales</taxon>
        <taxon>Mycobacteriaceae</taxon>
        <taxon>Mycolicibacterium</taxon>
    </lineage>
</organism>
<feature type="region of interest" description="Disordered" evidence="1">
    <location>
        <begin position="255"/>
        <end position="284"/>
    </location>
</feature>
<dbReference type="EMBL" id="LZSY01000021">
    <property type="protein sequence ID" value="OBB96797.1"/>
    <property type="molecule type" value="Genomic_DNA"/>
</dbReference>
<evidence type="ECO:0000256" key="1">
    <source>
        <dbReference type="SAM" id="MobiDB-lite"/>
    </source>
</evidence>
<sequence length="551" mass="60952">MNVPRPNQHSGPLAGHVKRGRVFMSPLAATGLLNVGDWVRDDLPDLLWPVLVLSERGTDQAVRFVRWQRRVMDELEGSVERAFLAECLDGRLSGLQRLSVRNPGAIEAVTLHASRLGLLSDGVRRTLSSYPDRPAEWLTGVEMEPPGEAEANRLAKAVFEAMTDGHREAIIKCIAIWSRVQAGTLTTSQHTVDLLKYYPNDSATVSEADCVVRAMWGALRGAIISRDPDCFVDGIRFSKIFWGVNSMTTRCLRARDTKPDEQVDDAGAAPSDEPPRTQSESSDLLREDFQQRAMDLTSSYIEAVEKSPSRLYDPSREEVHTGLVVRAAREVIAMLGSPDLWCSEHGSGVGRTLVENRILLVWMATQNQEKIYRRYKDYGAGKAKLYALLAKGVPSDWLVNGVEEAVSVIEKASHNDDVLDHRAVDISANFAGKSLRQMADECGLADLYRHAYQMQSGISHSEWWSIEIHCMEPCLNVLHRGHLIPSMSLPSGGSDDIARSWLIALYGLIRASLDVLGVADSTVQTAFGWLEEVDMPEDAWSPSTSDSESGI</sequence>
<name>A0A1A0WE69_MYCPR</name>
<reference evidence="3" key="1">
    <citation type="submission" date="2016-06" db="EMBL/GenBank/DDBJ databases">
        <authorList>
            <person name="Sutton G."/>
            <person name="Brinkac L."/>
            <person name="Sanka R."/>
            <person name="Adams M."/>
            <person name="Lau E."/>
            <person name="Mehaffy C."/>
            <person name="Tameris M."/>
            <person name="Hatherill M."/>
            <person name="Hanekom W."/>
            <person name="Mahomed H."/>
            <person name="Mcshane H."/>
        </authorList>
    </citation>
    <scope>NUCLEOTIDE SEQUENCE [LARGE SCALE GENOMIC DNA]</scope>
    <source>
        <strain evidence="3">852002-10433_SCH5171157</strain>
    </source>
</reference>
<evidence type="ECO:0000313" key="2">
    <source>
        <dbReference type="EMBL" id="OBB96797.1"/>
    </source>
</evidence>
<gene>
    <name evidence="2" type="ORF">A5779_15925</name>
</gene>
<protein>
    <submittedName>
        <fullName evidence="2">Uncharacterized protein</fullName>
    </submittedName>
</protein>
<comment type="caution">
    <text evidence="2">The sequence shown here is derived from an EMBL/GenBank/DDBJ whole genome shotgun (WGS) entry which is preliminary data.</text>
</comment>
<dbReference type="AlphaFoldDB" id="A0A1A0WE69"/>
<dbReference type="Proteomes" id="UP000094008">
    <property type="component" value="Unassembled WGS sequence"/>
</dbReference>
<proteinExistence type="predicted"/>
<dbReference type="InterPro" id="IPR043733">
    <property type="entry name" value="DUF5677"/>
</dbReference>
<accession>A0A1A0WE69</accession>